<feature type="non-terminal residue" evidence="2">
    <location>
        <position position="26"/>
    </location>
</feature>
<dbReference type="EMBL" id="CAJOAY010038249">
    <property type="protein sequence ID" value="CAF4468813.1"/>
    <property type="molecule type" value="Genomic_DNA"/>
</dbReference>
<dbReference type="Proteomes" id="UP000663881">
    <property type="component" value="Unassembled WGS sequence"/>
</dbReference>
<sequence length="26" mass="2732">MTVLGGSDPGGQTSPHSVNVVDHRQR</sequence>
<evidence type="ECO:0000313" key="3">
    <source>
        <dbReference type="Proteomes" id="UP000663881"/>
    </source>
</evidence>
<dbReference type="AlphaFoldDB" id="A0A820TG68"/>
<evidence type="ECO:0000313" key="2">
    <source>
        <dbReference type="EMBL" id="CAF4468813.1"/>
    </source>
</evidence>
<accession>A0A820TG68</accession>
<organism evidence="2 3">
    <name type="scientific">Adineta steineri</name>
    <dbReference type="NCBI Taxonomy" id="433720"/>
    <lineage>
        <taxon>Eukaryota</taxon>
        <taxon>Metazoa</taxon>
        <taxon>Spiralia</taxon>
        <taxon>Gnathifera</taxon>
        <taxon>Rotifera</taxon>
        <taxon>Eurotatoria</taxon>
        <taxon>Bdelloidea</taxon>
        <taxon>Adinetida</taxon>
        <taxon>Adinetidae</taxon>
        <taxon>Adineta</taxon>
    </lineage>
</organism>
<name>A0A820TG68_9BILA</name>
<protein>
    <submittedName>
        <fullName evidence="2">Uncharacterized protein</fullName>
    </submittedName>
</protein>
<feature type="region of interest" description="Disordered" evidence="1">
    <location>
        <begin position="1"/>
        <end position="26"/>
    </location>
</feature>
<reference evidence="2" key="1">
    <citation type="submission" date="2021-02" db="EMBL/GenBank/DDBJ databases">
        <authorList>
            <person name="Nowell W R."/>
        </authorList>
    </citation>
    <scope>NUCLEOTIDE SEQUENCE</scope>
</reference>
<evidence type="ECO:0000256" key="1">
    <source>
        <dbReference type="SAM" id="MobiDB-lite"/>
    </source>
</evidence>
<proteinExistence type="predicted"/>
<comment type="caution">
    <text evidence="2">The sequence shown here is derived from an EMBL/GenBank/DDBJ whole genome shotgun (WGS) entry which is preliminary data.</text>
</comment>
<gene>
    <name evidence="2" type="ORF">OKA104_LOCUS55111</name>
</gene>